<proteinExistence type="predicted"/>
<evidence type="ECO:0000313" key="2">
    <source>
        <dbReference type="Proteomes" id="UP000221020"/>
    </source>
</evidence>
<dbReference type="RefSeq" id="WP_097899625.1">
    <property type="nucleotide sequence ID" value="NZ_NVOR01000024.1"/>
</dbReference>
<sequence length="315" mass="36875">MLAMKEIESSLDRNHSKPIEKFKFDDLRNSIHTLFPDYKKNDYRLHSSFDIDTRMRVASPFSALVALYDGVGIRQRSVLLEKLTNFILADDFNQGVMLTDRPREKGTEKSEYVPLGEGARKFRRLEDGLTPLTDKELQRIKKCEVCEGKFIDESRAGNAKICGESCRRIKDSTRKRKEYNRAEHNIEGEGRYMRDWRRQQLDYTFYSPYELNHIGDYNELKSDEIEQIVSEVKSEFAMNDQRKPGFNSMSELEGSEDYKELSEYVPRFGKKKHDIRWGTVTTYSISELEEGKCSERYTDAGKCGDQLREIWSRVS</sequence>
<accession>A0AA91VD85</accession>
<organism evidence="1 2">
    <name type="scientific">Bacillus pseudomycoides</name>
    <dbReference type="NCBI Taxonomy" id="64104"/>
    <lineage>
        <taxon>Bacteria</taxon>
        <taxon>Bacillati</taxon>
        <taxon>Bacillota</taxon>
        <taxon>Bacilli</taxon>
        <taxon>Bacillales</taxon>
        <taxon>Bacillaceae</taxon>
        <taxon>Bacillus</taxon>
        <taxon>Bacillus cereus group</taxon>
    </lineage>
</organism>
<dbReference type="EMBL" id="NVOR01000024">
    <property type="protein sequence ID" value="PED82889.1"/>
    <property type="molecule type" value="Genomic_DNA"/>
</dbReference>
<protein>
    <submittedName>
        <fullName evidence="1">Uncharacterized protein</fullName>
    </submittedName>
</protein>
<name>A0AA91VD85_9BACI</name>
<comment type="caution">
    <text evidence="1">The sequence shown here is derived from an EMBL/GenBank/DDBJ whole genome shotgun (WGS) entry which is preliminary data.</text>
</comment>
<reference evidence="1 2" key="1">
    <citation type="submission" date="2017-09" db="EMBL/GenBank/DDBJ databases">
        <title>Large-scale bioinformatics analysis of Bacillus genomes uncovers conserved roles of natural products in bacterial physiology.</title>
        <authorList>
            <consortium name="Agbiome Team Llc"/>
            <person name="Bleich R.M."/>
            <person name="Grubbs K.J."/>
            <person name="Santa Maria K.C."/>
            <person name="Allen S.E."/>
            <person name="Farag S."/>
            <person name="Shank E.A."/>
            <person name="Bowers A."/>
        </authorList>
    </citation>
    <scope>NUCLEOTIDE SEQUENCE [LARGE SCALE GENOMIC DNA]</scope>
    <source>
        <strain evidence="1 2">AFS092012</strain>
    </source>
</reference>
<dbReference type="Proteomes" id="UP000221020">
    <property type="component" value="Unassembled WGS sequence"/>
</dbReference>
<dbReference type="AlphaFoldDB" id="A0AA91VD85"/>
<gene>
    <name evidence="1" type="ORF">CON65_09470</name>
</gene>
<evidence type="ECO:0000313" key="1">
    <source>
        <dbReference type="EMBL" id="PED82889.1"/>
    </source>
</evidence>